<feature type="signal peptide" evidence="1">
    <location>
        <begin position="1"/>
        <end position="20"/>
    </location>
</feature>
<evidence type="ECO:0000313" key="2">
    <source>
        <dbReference type="EMBL" id="SIT87448.1"/>
    </source>
</evidence>
<proteinExistence type="predicted"/>
<dbReference type="Proteomes" id="UP000186997">
    <property type="component" value="Unassembled WGS sequence"/>
</dbReference>
<keyword evidence="1" id="KW-0732">Signal</keyword>
<accession>A0A1R3X976</accession>
<dbReference type="InterPro" id="IPR002816">
    <property type="entry name" value="TraB/PrgY/GumN_fam"/>
</dbReference>
<keyword evidence="3" id="KW-1185">Reference proteome</keyword>
<dbReference type="RefSeq" id="WP_076660034.1">
    <property type="nucleotide sequence ID" value="NZ_FTPR01000002.1"/>
</dbReference>
<sequence>MFFRSAATLLLSCIAFPAAAVCVGDSYLDQLTPQQEAQLSAEVADMPYSEGLIWTASKDTTQITVVGTMHIYDPRLEELRAQLAERVATADLVLLEATPKEEAQLEELITREPDRLFLVDGPTLPELVDEETWQLILAAAGERGIPSFMAAKMQPWYLSMTLAVPSCAMADMMAGARGLDQMIIEDAQAAGVPMQAVEPYTTLFDLFGDDNMDEQISMLRISMLVPELQQQMFVSMLDSYFAEEIGQLWELSRLAMSDVPGMDPAAGNAMFDEMEESMLNIRNRNWIPVITDAAKGRDDIVVAVGAGHLIGEQGVLQLLENEGWTITRAE</sequence>
<reference evidence="3" key="1">
    <citation type="submission" date="2017-01" db="EMBL/GenBank/DDBJ databases">
        <authorList>
            <person name="Varghese N."/>
            <person name="Submissions S."/>
        </authorList>
    </citation>
    <scope>NUCLEOTIDE SEQUENCE [LARGE SCALE GENOMIC DNA]</scope>
    <source>
        <strain evidence="3">DSM 29591</strain>
    </source>
</reference>
<evidence type="ECO:0000256" key="1">
    <source>
        <dbReference type="SAM" id="SignalP"/>
    </source>
</evidence>
<dbReference type="Pfam" id="PF01963">
    <property type="entry name" value="TraB_PrgY_gumN"/>
    <property type="match status" value="1"/>
</dbReference>
<dbReference type="CDD" id="cd14789">
    <property type="entry name" value="Tiki"/>
    <property type="match status" value="1"/>
</dbReference>
<dbReference type="EMBL" id="FTPR01000002">
    <property type="protein sequence ID" value="SIT87448.1"/>
    <property type="molecule type" value="Genomic_DNA"/>
</dbReference>
<evidence type="ECO:0000313" key="3">
    <source>
        <dbReference type="Proteomes" id="UP000186997"/>
    </source>
</evidence>
<dbReference type="STRING" id="287098.SAMN05421665_2406"/>
<organism evidence="2 3">
    <name type="scientific">Yoonia rosea</name>
    <dbReference type="NCBI Taxonomy" id="287098"/>
    <lineage>
        <taxon>Bacteria</taxon>
        <taxon>Pseudomonadati</taxon>
        <taxon>Pseudomonadota</taxon>
        <taxon>Alphaproteobacteria</taxon>
        <taxon>Rhodobacterales</taxon>
        <taxon>Paracoccaceae</taxon>
        <taxon>Yoonia</taxon>
    </lineage>
</organism>
<dbReference type="AlphaFoldDB" id="A0A1R3X976"/>
<protein>
    <recommendedName>
        <fullName evidence="4">TraB family protein</fullName>
    </recommendedName>
</protein>
<evidence type="ECO:0008006" key="4">
    <source>
        <dbReference type="Google" id="ProtNLM"/>
    </source>
</evidence>
<gene>
    <name evidence="2" type="ORF">SAMN05421665_2406</name>
</gene>
<dbReference type="OrthoDB" id="9806326at2"/>
<feature type="chain" id="PRO_5013204177" description="TraB family protein" evidence="1">
    <location>
        <begin position="21"/>
        <end position="330"/>
    </location>
</feature>
<dbReference type="InterPro" id="IPR047111">
    <property type="entry name" value="YbaP-like"/>
</dbReference>
<name>A0A1R3X976_9RHOB</name>
<dbReference type="PANTHER" id="PTHR40590">
    <property type="entry name" value="CYTOPLASMIC PROTEIN-RELATED"/>
    <property type="match status" value="1"/>
</dbReference>
<dbReference type="PANTHER" id="PTHR40590:SF1">
    <property type="entry name" value="CYTOPLASMIC PROTEIN"/>
    <property type="match status" value="1"/>
</dbReference>